<dbReference type="KEGG" id="pry:Prubr_56760"/>
<keyword evidence="2" id="KW-1185">Reference proteome</keyword>
<dbReference type="RefSeq" id="WP_212817855.1">
    <property type="nucleotide sequence ID" value="NZ_AP023359.1"/>
</dbReference>
<gene>
    <name evidence="1" type="ORF">Prubr_56760</name>
</gene>
<accession>A0A810NBE4</accession>
<dbReference type="EMBL" id="AP023359">
    <property type="protein sequence ID" value="BCJ68655.1"/>
    <property type="molecule type" value="Genomic_DNA"/>
</dbReference>
<protein>
    <submittedName>
        <fullName evidence="1">Uncharacterized protein</fullName>
    </submittedName>
</protein>
<dbReference type="Proteomes" id="UP000680866">
    <property type="component" value="Chromosome"/>
</dbReference>
<proteinExistence type="predicted"/>
<organism evidence="1 2">
    <name type="scientific">Polymorphospora rubra</name>
    <dbReference type="NCBI Taxonomy" id="338584"/>
    <lineage>
        <taxon>Bacteria</taxon>
        <taxon>Bacillati</taxon>
        <taxon>Actinomycetota</taxon>
        <taxon>Actinomycetes</taxon>
        <taxon>Micromonosporales</taxon>
        <taxon>Micromonosporaceae</taxon>
        <taxon>Polymorphospora</taxon>
    </lineage>
</organism>
<dbReference type="AlphaFoldDB" id="A0A810NBE4"/>
<evidence type="ECO:0000313" key="2">
    <source>
        <dbReference type="Proteomes" id="UP000680866"/>
    </source>
</evidence>
<reference evidence="1" key="1">
    <citation type="submission" date="2020-08" db="EMBL/GenBank/DDBJ databases">
        <title>Whole genome shotgun sequence of Polymorphospora rubra NBRC 101157.</title>
        <authorList>
            <person name="Komaki H."/>
            <person name="Tamura T."/>
        </authorList>
    </citation>
    <scope>NUCLEOTIDE SEQUENCE</scope>
    <source>
        <strain evidence="1">NBRC 101157</strain>
    </source>
</reference>
<name>A0A810NBE4_9ACTN</name>
<evidence type="ECO:0000313" key="1">
    <source>
        <dbReference type="EMBL" id="BCJ68655.1"/>
    </source>
</evidence>
<sequence>MLRRLDQSAVSTVQDSQLVLMQRLDGLEAPLAASTLRLPAHSEQFLQVMAHDMVAVMGDGGSRYLWLAQTEIERHFTGPPSR</sequence>